<dbReference type="Gene3D" id="3.40.50.300">
    <property type="entry name" value="P-loop containing nucleotide triphosphate hydrolases"/>
    <property type="match status" value="1"/>
</dbReference>
<keyword evidence="3" id="KW-1185">Reference proteome</keyword>
<dbReference type="Pfam" id="PF13500">
    <property type="entry name" value="AAA_26"/>
    <property type="match status" value="1"/>
</dbReference>
<accession>A0ABS0GYR8</accession>
<feature type="non-terminal residue" evidence="2">
    <location>
        <position position="243"/>
    </location>
</feature>
<feature type="compositionally biased region" description="Basic and acidic residues" evidence="1">
    <location>
        <begin position="70"/>
        <end position="97"/>
    </location>
</feature>
<dbReference type="RefSeq" id="WP_196202919.1">
    <property type="nucleotide sequence ID" value="NZ_JADPUN010000193.1"/>
</dbReference>
<feature type="region of interest" description="Disordered" evidence="1">
    <location>
        <begin position="70"/>
        <end position="109"/>
    </location>
</feature>
<reference evidence="2 3" key="1">
    <citation type="submission" date="2020-11" db="EMBL/GenBank/DDBJ databases">
        <title>A novel isolate from a Black sea contaminated sediment with potential to produce alkanes: Plantactinospora alkalitolerans sp. nov.</title>
        <authorList>
            <person name="Carro L."/>
            <person name="Veyisoglu A."/>
            <person name="Guven K."/>
            <person name="Schumann P."/>
            <person name="Klenk H.-P."/>
            <person name="Sahin N."/>
        </authorList>
    </citation>
    <scope>NUCLEOTIDE SEQUENCE [LARGE SCALE GENOMIC DNA]</scope>
    <source>
        <strain evidence="2 3">S1510</strain>
    </source>
</reference>
<evidence type="ECO:0000313" key="3">
    <source>
        <dbReference type="Proteomes" id="UP000638560"/>
    </source>
</evidence>
<proteinExistence type="predicted"/>
<name>A0ABS0GYR8_9ACTN</name>
<organism evidence="2 3">
    <name type="scientific">Plantactinospora alkalitolerans</name>
    <dbReference type="NCBI Taxonomy" id="2789879"/>
    <lineage>
        <taxon>Bacteria</taxon>
        <taxon>Bacillati</taxon>
        <taxon>Actinomycetota</taxon>
        <taxon>Actinomycetes</taxon>
        <taxon>Micromonosporales</taxon>
        <taxon>Micromonosporaceae</taxon>
        <taxon>Plantactinospora</taxon>
    </lineage>
</organism>
<sequence>MAAGEAMMSWPDGGPWVVAATSTSVDWEVAAAALCVASTGRTAVLRIVAARPGHGSAGDDFEDTADERAADERAAVDERAVDERAADERAADHERAADGTVDDGGVAGGRSRGHSGALLHDNLGTYVEVATGGVDGLLVADVVGLVQALTRTHDLVLVGGGHGLAVPLGRGGWTLADLAWALPAPVVLLSGPGPDAVNHTTLALEVLTGRGLTASVVALGLVDLGTLPVTPAGRIPAGAADRP</sequence>
<dbReference type="InterPro" id="IPR027417">
    <property type="entry name" value="P-loop_NTPase"/>
</dbReference>
<evidence type="ECO:0000313" key="2">
    <source>
        <dbReference type="EMBL" id="MBF9131360.1"/>
    </source>
</evidence>
<dbReference type="SUPFAM" id="SSF52540">
    <property type="entry name" value="P-loop containing nucleoside triphosphate hydrolases"/>
    <property type="match status" value="1"/>
</dbReference>
<evidence type="ECO:0000256" key="1">
    <source>
        <dbReference type="SAM" id="MobiDB-lite"/>
    </source>
</evidence>
<dbReference type="Proteomes" id="UP000638560">
    <property type="component" value="Unassembled WGS sequence"/>
</dbReference>
<gene>
    <name evidence="2" type="ORF">I0C86_20680</name>
</gene>
<comment type="caution">
    <text evidence="2">The sequence shown here is derived from an EMBL/GenBank/DDBJ whole genome shotgun (WGS) entry which is preliminary data.</text>
</comment>
<dbReference type="EMBL" id="JADPUN010000193">
    <property type="protein sequence ID" value="MBF9131360.1"/>
    <property type="molecule type" value="Genomic_DNA"/>
</dbReference>
<protein>
    <submittedName>
        <fullName evidence="2">AAA family ATPase</fullName>
    </submittedName>
</protein>